<dbReference type="Gene3D" id="3.40.50.720">
    <property type="entry name" value="NAD(P)-binding Rossmann-like Domain"/>
    <property type="match status" value="1"/>
</dbReference>
<feature type="non-terminal residue" evidence="1">
    <location>
        <position position="1"/>
    </location>
</feature>
<evidence type="ECO:0000313" key="2">
    <source>
        <dbReference type="Proteomes" id="UP000675554"/>
    </source>
</evidence>
<reference evidence="1" key="1">
    <citation type="submission" date="2021-04" db="EMBL/GenBank/DDBJ databases">
        <title>Sequencing of actinobacteria type strains.</title>
        <authorList>
            <person name="Nguyen G.-S."/>
            <person name="Wentzel A."/>
        </authorList>
    </citation>
    <scope>NUCLEOTIDE SEQUENCE</scope>
    <source>
        <strain evidence="1">DSM 42095</strain>
    </source>
</reference>
<dbReference type="Proteomes" id="UP000675554">
    <property type="component" value="Unassembled WGS sequence"/>
</dbReference>
<comment type="caution">
    <text evidence="1">The sequence shown here is derived from an EMBL/GenBank/DDBJ whole genome shotgun (WGS) entry which is preliminary data.</text>
</comment>
<feature type="non-terminal residue" evidence="1">
    <location>
        <position position="78"/>
    </location>
</feature>
<evidence type="ECO:0000313" key="1">
    <source>
        <dbReference type="EMBL" id="MBR7678594.1"/>
    </source>
</evidence>
<name>A0A8T4JAI6_9ACTN</name>
<protein>
    <submittedName>
        <fullName evidence="1">Uncharacterized protein</fullName>
    </submittedName>
</protein>
<organism evidence="1 2">
    <name type="scientific">Streptomyces daliensis</name>
    <dbReference type="NCBI Taxonomy" id="299421"/>
    <lineage>
        <taxon>Bacteria</taxon>
        <taxon>Bacillati</taxon>
        <taxon>Actinomycetota</taxon>
        <taxon>Actinomycetes</taxon>
        <taxon>Kitasatosporales</taxon>
        <taxon>Streptomycetaceae</taxon>
        <taxon>Streptomyces</taxon>
    </lineage>
</organism>
<sequence>AVAWGAIADAGYVARNELAESMAEFGFETVGSAEAFTVAEDLLRAGDDVAAIVRIDWSRAATLLPLLDSARLRDLVPV</sequence>
<dbReference type="EMBL" id="JAGSMN010001611">
    <property type="protein sequence ID" value="MBR7678594.1"/>
    <property type="molecule type" value="Genomic_DNA"/>
</dbReference>
<keyword evidence="2" id="KW-1185">Reference proteome</keyword>
<gene>
    <name evidence="1" type="ORF">KDA82_37665</name>
</gene>
<accession>A0A8T4JAI6</accession>
<dbReference type="AlphaFoldDB" id="A0A8T4JAI6"/>
<proteinExistence type="predicted"/>